<dbReference type="Pfam" id="PF10636">
    <property type="entry name" value="hemP"/>
    <property type="match status" value="1"/>
</dbReference>
<gene>
    <name evidence="2" type="primary">hemP</name>
    <name evidence="2" type="ORF">ENE75_01515</name>
</gene>
<name>A0A3S2U4T2_9BURK</name>
<dbReference type="Gene3D" id="2.10.70.10">
    <property type="entry name" value="Complement Module, domain 1"/>
    <property type="match status" value="1"/>
</dbReference>
<dbReference type="EMBL" id="SACT01000001">
    <property type="protein sequence ID" value="RVT53603.1"/>
    <property type="molecule type" value="Genomic_DNA"/>
</dbReference>
<dbReference type="OrthoDB" id="5348353at2"/>
<accession>A0A3S2U4T2</accession>
<dbReference type="Proteomes" id="UP000288178">
    <property type="component" value="Unassembled WGS sequence"/>
</dbReference>
<evidence type="ECO:0000313" key="2">
    <source>
        <dbReference type="EMBL" id="RVT53603.1"/>
    </source>
</evidence>
<feature type="region of interest" description="Disordered" evidence="1">
    <location>
        <begin position="1"/>
        <end position="50"/>
    </location>
</feature>
<protein>
    <submittedName>
        <fullName evidence="2">Hemin uptake protein HemP</fullName>
    </submittedName>
</protein>
<keyword evidence="3" id="KW-1185">Reference proteome</keyword>
<dbReference type="InterPro" id="IPR019600">
    <property type="entry name" value="Hemin_uptake_protein_HemP"/>
</dbReference>
<organism evidence="2 3">
    <name type="scientific">Rubrivivax albus</name>
    <dbReference type="NCBI Taxonomy" id="2499835"/>
    <lineage>
        <taxon>Bacteria</taxon>
        <taxon>Pseudomonadati</taxon>
        <taxon>Pseudomonadota</taxon>
        <taxon>Betaproteobacteria</taxon>
        <taxon>Burkholderiales</taxon>
        <taxon>Sphaerotilaceae</taxon>
        <taxon>Rubrivivax</taxon>
    </lineage>
</organism>
<comment type="caution">
    <text evidence="2">The sequence shown here is derived from an EMBL/GenBank/DDBJ whole genome shotgun (WGS) entry which is preliminary data.</text>
</comment>
<sequence length="79" mass="8246">MRSTHPLPSGNPTTTSDAAPSASTRTLQAGKDAVGGAESRPRRLRSGDLLGPGQVLEIVHGDAVYRLRVTALGKLILTK</sequence>
<evidence type="ECO:0000313" key="3">
    <source>
        <dbReference type="Proteomes" id="UP000288178"/>
    </source>
</evidence>
<evidence type="ECO:0000256" key="1">
    <source>
        <dbReference type="SAM" id="MobiDB-lite"/>
    </source>
</evidence>
<proteinExistence type="predicted"/>
<reference evidence="2 3" key="1">
    <citation type="submission" date="2019-01" db="EMBL/GenBank/DDBJ databases">
        <authorList>
            <person name="Chen W.-M."/>
        </authorList>
    </citation>
    <scope>NUCLEOTIDE SEQUENCE [LARGE SCALE GENOMIC DNA]</scope>
    <source>
        <strain evidence="2 3">ICH-3</strain>
    </source>
</reference>
<feature type="compositionally biased region" description="Low complexity" evidence="1">
    <location>
        <begin position="13"/>
        <end position="26"/>
    </location>
</feature>
<dbReference type="AlphaFoldDB" id="A0A3S2U4T2"/>